<evidence type="ECO:0000313" key="2">
    <source>
        <dbReference type="Proteomes" id="UP000464577"/>
    </source>
</evidence>
<dbReference type="Proteomes" id="UP000464577">
    <property type="component" value="Chromosome"/>
</dbReference>
<reference evidence="1 2" key="1">
    <citation type="submission" date="2019-11" db="EMBL/GenBank/DDBJ databases">
        <title>Spirosoma endbachense sp. nov., isolated from a natural salt meadow.</title>
        <authorList>
            <person name="Rojas J."/>
            <person name="Ambika Manirajan B."/>
            <person name="Ratering S."/>
            <person name="Suarez C."/>
            <person name="Geissler-Plaum R."/>
            <person name="Schnell S."/>
        </authorList>
    </citation>
    <scope>NUCLEOTIDE SEQUENCE [LARGE SCALE GENOMIC DNA]</scope>
    <source>
        <strain evidence="1 2">I-24</strain>
    </source>
</reference>
<dbReference type="EMBL" id="CP045997">
    <property type="protein sequence ID" value="QHV93722.1"/>
    <property type="molecule type" value="Genomic_DNA"/>
</dbReference>
<dbReference type="RefSeq" id="WP_162384142.1">
    <property type="nucleotide sequence ID" value="NZ_CP045997.1"/>
</dbReference>
<accession>A0A6P1VNN4</accession>
<dbReference type="KEGG" id="senf:GJR95_01130"/>
<organism evidence="1 2">
    <name type="scientific">Spirosoma endbachense</name>
    <dbReference type="NCBI Taxonomy" id="2666025"/>
    <lineage>
        <taxon>Bacteria</taxon>
        <taxon>Pseudomonadati</taxon>
        <taxon>Bacteroidota</taxon>
        <taxon>Cytophagia</taxon>
        <taxon>Cytophagales</taxon>
        <taxon>Cytophagaceae</taxon>
        <taxon>Spirosoma</taxon>
    </lineage>
</organism>
<proteinExistence type="predicted"/>
<name>A0A6P1VNN4_9BACT</name>
<dbReference type="AlphaFoldDB" id="A0A6P1VNN4"/>
<sequence length="125" mass="13904">MWTLKLYVLVLCTISCQPNFGQETKQRTESARNYELSFQLTESNNLSIEAILNEIDTVNLMVHTAANSVTLTEEAIQKLKSLTFAGTDSVKSWGGGGNSSRFSKGNTLQIGELKWQGVSIWENKN</sequence>
<evidence type="ECO:0000313" key="1">
    <source>
        <dbReference type="EMBL" id="QHV93722.1"/>
    </source>
</evidence>
<protein>
    <submittedName>
        <fullName evidence="1">Uncharacterized protein</fullName>
    </submittedName>
</protein>
<keyword evidence="2" id="KW-1185">Reference proteome</keyword>
<gene>
    <name evidence="1" type="ORF">GJR95_01130</name>
</gene>